<dbReference type="AlphaFoldDB" id="A0A4P6F1W2"/>
<evidence type="ECO:0000313" key="2">
    <source>
        <dbReference type="Proteomes" id="UP000292118"/>
    </source>
</evidence>
<proteinExistence type="predicted"/>
<accession>A0A4P6F1W2</accession>
<dbReference type="KEGG" id="xya:ET471_04930"/>
<sequence length="119" mass="12950">MARVSSTAALQLCVLLWARPGQDDALTAYEDAVLALLPDHGARLVTRVRRATSSTVVPLDVQGWTDDVTDPLEVQVIELPSRAALDAYLRDPRRTALDADRDAAVDRTRILEVTARTGA</sequence>
<evidence type="ECO:0000313" key="1">
    <source>
        <dbReference type="EMBL" id="QAY69464.1"/>
    </source>
</evidence>
<dbReference type="EMBL" id="CP035493">
    <property type="protein sequence ID" value="QAY69464.1"/>
    <property type="molecule type" value="Genomic_DNA"/>
</dbReference>
<dbReference type="Gene3D" id="3.30.70.100">
    <property type="match status" value="1"/>
</dbReference>
<dbReference type="OrthoDB" id="4466123at2"/>
<reference evidence="1 2" key="1">
    <citation type="submission" date="2019-01" db="EMBL/GenBank/DDBJ databases">
        <title>Genome sequencing of strain FW10M-9.</title>
        <authorList>
            <person name="Heo J."/>
            <person name="Kim S.-J."/>
            <person name="Kim J.-S."/>
            <person name="Hong S.-B."/>
            <person name="Kwon S.-W."/>
        </authorList>
    </citation>
    <scope>NUCLEOTIDE SEQUENCE [LARGE SCALE GENOMIC DNA]</scope>
    <source>
        <strain evidence="1 2">FW10M-9</strain>
    </source>
</reference>
<evidence type="ECO:0008006" key="3">
    <source>
        <dbReference type="Google" id="ProtNLM"/>
    </source>
</evidence>
<gene>
    <name evidence="1" type="ORF">ET471_04930</name>
</gene>
<dbReference type="Proteomes" id="UP000292118">
    <property type="component" value="Chromosome"/>
</dbReference>
<protein>
    <recommendedName>
        <fullName evidence="3">DUF1330 domain-containing protein</fullName>
    </recommendedName>
</protein>
<organism evidence="1 2">
    <name type="scientific">Xylanimonas protaetiae</name>
    <dbReference type="NCBI Taxonomy" id="2509457"/>
    <lineage>
        <taxon>Bacteria</taxon>
        <taxon>Bacillati</taxon>
        <taxon>Actinomycetota</taxon>
        <taxon>Actinomycetes</taxon>
        <taxon>Micrococcales</taxon>
        <taxon>Promicromonosporaceae</taxon>
        <taxon>Xylanimonas</taxon>
    </lineage>
</organism>
<keyword evidence="2" id="KW-1185">Reference proteome</keyword>
<name>A0A4P6F1W2_9MICO</name>